<evidence type="ECO:0000259" key="12">
    <source>
        <dbReference type="Pfam" id="PF17392"/>
    </source>
</evidence>
<keyword evidence="7" id="KW-0456">Lyase</keyword>
<dbReference type="EC" id="4.2.1.49" evidence="4"/>
<dbReference type="Gene3D" id="3.40.1770.10">
    <property type="entry name" value="Urocanase superfamily"/>
    <property type="match status" value="2"/>
</dbReference>
<dbReference type="NCBIfam" id="NF003820">
    <property type="entry name" value="PRK05414.1"/>
    <property type="match status" value="1"/>
</dbReference>
<dbReference type="GO" id="GO:0006547">
    <property type="term" value="P:L-histidine metabolic process"/>
    <property type="evidence" value="ECO:0007669"/>
    <property type="project" value="UniProtKB-KW"/>
</dbReference>
<keyword evidence="6" id="KW-0520">NAD</keyword>
<keyword evidence="5" id="KW-0369">Histidine metabolism</keyword>
<dbReference type="PROSITE" id="PS01233">
    <property type="entry name" value="UROCANASE"/>
    <property type="match status" value="1"/>
</dbReference>
<evidence type="ECO:0000313" key="14">
    <source>
        <dbReference type="Proteomes" id="UP001626550"/>
    </source>
</evidence>
<evidence type="ECO:0000256" key="7">
    <source>
        <dbReference type="ARBA" id="ARBA00023239"/>
    </source>
</evidence>
<dbReference type="InterPro" id="IPR055351">
    <property type="entry name" value="Urocanase"/>
</dbReference>
<evidence type="ECO:0000256" key="6">
    <source>
        <dbReference type="ARBA" id="ARBA00023027"/>
    </source>
</evidence>
<dbReference type="InterPro" id="IPR035401">
    <property type="entry name" value="Urocanase_C"/>
</dbReference>
<evidence type="ECO:0000259" key="10">
    <source>
        <dbReference type="Pfam" id="PF01175"/>
    </source>
</evidence>
<dbReference type="PANTHER" id="PTHR12216">
    <property type="entry name" value="UROCANATE HYDRATASE"/>
    <property type="match status" value="1"/>
</dbReference>
<organism evidence="13 14">
    <name type="scientific">Cichlidogyrus casuarinus</name>
    <dbReference type="NCBI Taxonomy" id="1844966"/>
    <lineage>
        <taxon>Eukaryota</taxon>
        <taxon>Metazoa</taxon>
        <taxon>Spiralia</taxon>
        <taxon>Lophotrochozoa</taxon>
        <taxon>Platyhelminthes</taxon>
        <taxon>Monogenea</taxon>
        <taxon>Monopisthocotylea</taxon>
        <taxon>Dactylogyridea</taxon>
        <taxon>Ancyrocephalidae</taxon>
        <taxon>Cichlidogyrus</taxon>
    </lineage>
</organism>
<evidence type="ECO:0000259" key="11">
    <source>
        <dbReference type="Pfam" id="PF17391"/>
    </source>
</evidence>
<feature type="domain" description="Urocanase Rossmann-like" evidence="10">
    <location>
        <begin position="214"/>
        <end position="451"/>
    </location>
</feature>
<dbReference type="Proteomes" id="UP001626550">
    <property type="component" value="Unassembled WGS sequence"/>
</dbReference>
<comment type="caution">
    <text evidence="13">The sequence shown here is derived from an EMBL/GenBank/DDBJ whole genome shotgun (WGS) entry which is preliminary data.</text>
</comment>
<comment type="catalytic activity">
    <reaction evidence="9">
        <text>4-imidazolone-5-propanoate = trans-urocanate + H2O</text>
        <dbReference type="Rhea" id="RHEA:13101"/>
        <dbReference type="ChEBI" id="CHEBI:15377"/>
        <dbReference type="ChEBI" id="CHEBI:17771"/>
        <dbReference type="ChEBI" id="CHEBI:77893"/>
        <dbReference type="EC" id="4.2.1.49"/>
    </reaction>
</comment>
<feature type="domain" description="Urocanase N-terminal" evidence="11">
    <location>
        <begin position="86"/>
        <end position="211"/>
    </location>
</feature>
<dbReference type="SUPFAM" id="SSF111326">
    <property type="entry name" value="Urocanase"/>
    <property type="match status" value="1"/>
</dbReference>
<comment type="pathway">
    <text evidence="2">Amino-acid degradation; L-histidine degradation into L-glutamate; N-formimidoyl-L-glutamate from L-histidine: step 2/3.</text>
</comment>
<evidence type="ECO:0000256" key="1">
    <source>
        <dbReference type="ARBA" id="ARBA00001911"/>
    </source>
</evidence>
<evidence type="ECO:0000256" key="4">
    <source>
        <dbReference type="ARBA" id="ARBA00011992"/>
    </source>
</evidence>
<comment type="cofactor">
    <cofactor evidence="1">
        <name>NAD(+)</name>
        <dbReference type="ChEBI" id="CHEBI:57540"/>
    </cofactor>
</comment>
<dbReference type="Gene3D" id="3.40.50.10730">
    <property type="entry name" value="Urocanase like domains"/>
    <property type="match status" value="1"/>
</dbReference>
<dbReference type="InterPro" id="IPR023637">
    <property type="entry name" value="Urocanase-like"/>
</dbReference>
<evidence type="ECO:0000256" key="9">
    <source>
        <dbReference type="ARBA" id="ARBA00047623"/>
    </source>
</evidence>
<proteinExistence type="inferred from homology"/>
<protein>
    <recommendedName>
        <fullName evidence="4">urocanate hydratase</fullName>
        <ecNumber evidence="4">4.2.1.49</ecNumber>
    </recommendedName>
    <alternativeName>
        <fullName evidence="8">Imidazolonepropionate hydrolase</fullName>
    </alternativeName>
</protein>
<evidence type="ECO:0000313" key="13">
    <source>
        <dbReference type="EMBL" id="KAL3312521.1"/>
    </source>
</evidence>
<evidence type="ECO:0000256" key="5">
    <source>
        <dbReference type="ARBA" id="ARBA00022808"/>
    </source>
</evidence>
<dbReference type="InterPro" id="IPR035400">
    <property type="entry name" value="Urocanase_N"/>
</dbReference>
<feature type="domain" description="Urocanase C-terminal" evidence="12">
    <location>
        <begin position="454"/>
        <end position="659"/>
    </location>
</feature>
<keyword evidence="14" id="KW-1185">Reference proteome</keyword>
<dbReference type="InterPro" id="IPR023636">
    <property type="entry name" value="Urocanase_CS"/>
</dbReference>
<dbReference type="Pfam" id="PF17392">
    <property type="entry name" value="Urocanase_C"/>
    <property type="match status" value="1"/>
</dbReference>
<dbReference type="GO" id="GO:0016153">
    <property type="term" value="F:urocanate hydratase activity"/>
    <property type="evidence" value="ECO:0007669"/>
    <property type="project" value="UniProtKB-EC"/>
</dbReference>
<accession>A0ABD2Q1C7</accession>
<dbReference type="InterPro" id="IPR036190">
    <property type="entry name" value="Urocanase_sf"/>
</dbReference>
<evidence type="ECO:0000256" key="8">
    <source>
        <dbReference type="ARBA" id="ARBA00031640"/>
    </source>
</evidence>
<dbReference type="PANTHER" id="PTHR12216:SF3">
    <property type="entry name" value="UROCANATE HYDRATASE"/>
    <property type="match status" value="1"/>
</dbReference>
<dbReference type="EMBL" id="JBJKFK010001665">
    <property type="protein sequence ID" value="KAL3312521.1"/>
    <property type="molecule type" value="Genomic_DNA"/>
</dbReference>
<dbReference type="Pfam" id="PF17391">
    <property type="entry name" value="Urocanase_N"/>
    <property type="match status" value="1"/>
</dbReference>
<dbReference type="Pfam" id="PF01175">
    <property type="entry name" value="Urocanase"/>
    <property type="match status" value="1"/>
</dbReference>
<dbReference type="HAMAP" id="MF_00577">
    <property type="entry name" value="HutU"/>
    <property type="match status" value="1"/>
</dbReference>
<dbReference type="InterPro" id="IPR035085">
    <property type="entry name" value="Urocanase_Rossmann-like"/>
</dbReference>
<evidence type="ECO:0000256" key="3">
    <source>
        <dbReference type="ARBA" id="ARBA00007578"/>
    </source>
</evidence>
<evidence type="ECO:0000256" key="2">
    <source>
        <dbReference type="ARBA" id="ARBA00004794"/>
    </source>
</evidence>
<comment type="similarity">
    <text evidence="3">Belongs to the urocanase family.</text>
</comment>
<name>A0ABD2Q1C7_9PLAT</name>
<dbReference type="AlphaFoldDB" id="A0ABD2Q1C7"/>
<sequence length="694" mass="77166">MNLEIFAKGIPLTPLPPAQGPDPNFPHAPKLNPNLSALEEEIAVANALRYFPEQLHEVLAEDFARELKQYGHIYMYRFKPPRELIQSHPVDRFPGKCIEAKAIQMMILNNLDMRIAQFPEELVTYGGNGQVFSNWAQFWLVMQALSRLDRQSTLVLYSGHPLGIFSTHSGAPRMTITNGMLVPRSGLDQSYEKLFALGVTQYGQMTAGSFCYIGPQGIVHGTTLTLLNAFRRHGSLNDDRARPGVGKVFLSAGLGGMSGAQAKAAVISGCVGVIAEMSEEALDKRLKQGWVTEKVIDLHLLVEKMKQYKAEKKAISIGFLGNIVDVWEELVKVHKMTGERLVDVASDQTSCHNPFHGGYYPVGLSYEEARSMMAEAQEDFQHKVHESLCRQVEAINHMADAGTYFFDYGNAFLLQASRAGAQILATEAQLKEAAEIRREREFRYPSYVEDIIGDIFSLGFGPYRWICASCEDEDLRMTDKMAEEVLKRLLKDTEAPQEVREQYMDNLRWIEEAWSHKMVVGSKARILYADERARVQIAVAFNEAVKSGRLMGPVILSRDHHDVSGTDSPYRETSNVYDGSRVCADMAVQNVINGAACGATWVSLHNGGGVGWGEVMNGGFGHVLDGSEEAVNKAKRLLSWDVTNGIGRRAWSGNNNARLAVLNKPHDSSTDILLPNPVLDNKLIKQALKKINNH</sequence>
<gene>
    <name evidence="13" type="primary">UROC1</name>
    <name evidence="13" type="ORF">Ciccas_008887</name>
</gene>
<dbReference type="InterPro" id="IPR038364">
    <property type="entry name" value="Urocanase_central_sf"/>
</dbReference>
<dbReference type="PIRSF" id="PIRSF001423">
    <property type="entry name" value="Urocanate_hydrat"/>
    <property type="match status" value="1"/>
</dbReference>
<reference evidence="13 14" key="1">
    <citation type="submission" date="2024-11" db="EMBL/GenBank/DDBJ databases">
        <title>Adaptive evolution of stress response genes in parasites aligns with host niche diversity.</title>
        <authorList>
            <person name="Hahn C."/>
            <person name="Resl P."/>
        </authorList>
    </citation>
    <scope>NUCLEOTIDE SEQUENCE [LARGE SCALE GENOMIC DNA]</scope>
    <source>
        <strain evidence="13">EGGRZ-B1_66</strain>
        <tissue evidence="13">Body</tissue>
    </source>
</reference>